<proteinExistence type="predicted"/>
<dbReference type="Proteomes" id="UP000214646">
    <property type="component" value="Unassembled WGS sequence"/>
</dbReference>
<keyword evidence="2" id="KW-1185">Reference proteome</keyword>
<comment type="caution">
    <text evidence="1">The sequence shown here is derived from an EMBL/GenBank/DDBJ whole genome shotgun (WGS) entry which is preliminary data.</text>
</comment>
<dbReference type="EMBL" id="NIDE01000014">
    <property type="protein sequence ID" value="OWK37526.1"/>
    <property type="molecule type" value="Genomic_DNA"/>
</dbReference>
<evidence type="ECO:0000313" key="1">
    <source>
        <dbReference type="EMBL" id="OWK37526.1"/>
    </source>
</evidence>
<reference evidence="2" key="1">
    <citation type="submission" date="2017-06" db="EMBL/GenBank/DDBJ databases">
        <title>Genome analysis of Fimbriiglobus ruber SP5, the first member of the order Planctomycetales with confirmed chitinolytic capability.</title>
        <authorList>
            <person name="Ravin N.V."/>
            <person name="Rakitin A.L."/>
            <person name="Ivanova A.A."/>
            <person name="Beletsky A.V."/>
            <person name="Kulichevskaya I.S."/>
            <person name="Mardanov A.V."/>
            <person name="Dedysh S.N."/>
        </authorList>
    </citation>
    <scope>NUCLEOTIDE SEQUENCE [LARGE SCALE GENOMIC DNA]</scope>
    <source>
        <strain evidence="2">SP5</strain>
    </source>
</reference>
<protein>
    <submittedName>
        <fullName evidence="1">Uncharacterized protein</fullName>
    </submittedName>
</protein>
<gene>
    <name evidence="1" type="ORF">FRUB_06646</name>
</gene>
<sequence>MKEYIAEKIVGKPPVKLALLVADLQRLSHPTVWAEMKRQRASHPELQRLFRQAPEALDW</sequence>
<accession>A0A225DJB5</accession>
<dbReference type="AlphaFoldDB" id="A0A225DJB5"/>
<organism evidence="1 2">
    <name type="scientific">Fimbriiglobus ruber</name>
    <dbReference type="NCBI Taxonomy" id="1908690"/>
    <lineage>
        <taxon>Bacteria</taxon>
        <taxon>Pseudomonadati</taxon>
        <taxon>Planctomycetota</taxon>
        <taxon>Planctomycetia</taxon>
        <taxon>Gemmatales</taxon>
        <taxon>Gemmataceae</taxon>
        <taxon>Fimbriiglobus</taxon>
    </lineage>
</organism>
<name>A0A225DJB5_9BACT</name>
<evidence type="ECO:0000313" key="2">
    <source>
        <dbReference type="Proteomes" id="UP000214646"/>
    </source>
</evidence>